<dbReference type="EMBL" id="FTNP01000005">
    <property type="protein sequence ID" value="SIR95601.1"/>
    <property type="molecule type" value="Genomic_DNA"/>
</dbReference>
<organism evidence="2 3">
    <name type="scientific">Natronorubrum daqingense</name>
    <dbReference type="NCBI Taxonomy" id="588898"/>
    <lineage>
        <taxon>Archaea</taxon>
        <taxon>Methanobacteriati</taxon>
        <taxon>Methanobacteriota</taxon>
        <taxon>Stenosarchaea group</taxon>
        <taxon>Halobacteria</taxon>
        <taxon>Halobacteriales</taxon>
        <taxon>Natrialbaceae</taxon>
        <taxon>Natronorubrum</taxon>
    </lineage>
</organism>
<gene>
    <name evidence="1" type="ORF">BB347_13540</name>
    <name evidence="2" type="ORF">SAMN05421809_3023</name>
</gene>
<reference evidence="1 4" key="1">
    <citation type="submission" date="2017-01" db="EMBL/GenBank/DDBJ databases">
        <title>Complete genome sequence of Haloterrigena daqingensis type strain (JX313T).</title>
        <authorList>
            <person name="Shuang W."/>
        </authorList>
    </citation>
    <scope>NUCLEOTIDE SEQUENCE [LARGE SCALE GENOMIC DNA]</scope>
    <source>
        <strain evidence="1 4">JX313</strain>
    </source>
</reference>
<proteinExistence type="predicted"/>
<dbReference type="OrthoDB" id="270718at2157"/>
<reference evidence="2 3" key="2">
    <citation type="submission" date="2017-01" db="EMBL/GenBank/DDBJ databases">
        <authorList>
            <person name="Mah S.A."/>
            <person name="Swanson W.J."/>
            <person name="Moy G.W."/>
            <person name="Vacquier V.D."/>
        </authorList>
    </citation>
    <scope>NUCLEOTIDE SEQUENCE [LARGE SCALE GENOMIC DNA]</scope>
    <source>
        <strain evidence="2 3">CGMCC 1.8909</strain>
    </source>
</reference>
<protein>
    <submittedName>
        <fullName evidence="2">Uncharacterized protein</fullName>
    </submittedName>
</protein>
<dbReference type="AlphaFoldDB" id="A0A1N7F5J0"/>
<sequence length="124" mass="13912">MLPDHPPIPREALPPGWGLTSFCDDEVIYRHRNPLIDLVAESTSADRSHPRLGLCRCWALRYRYELGEQFVVEPIGRVATRRAAVDGILECMELINASIDDIADPVALHDLLSRVRLSDGVPEL</sequence>
<dbReference type="EMBL" id="CP019327">
    <property type="protein sequence ID" value="APX97548.1"/>
    <property type="molecule type" value="Genomic_DNA"/>
</dbReference>
<evidence type="ECO:0000313" key="4">
    <source>
        <dbReference type="Proteomes" id="UP000187321"/>
    </source>
</evidence>
<evidence type="ECO:0000313" key="3">
    <source>
        <dbReference type="Proteomes" id="UP000185687"/>
    </source>
</evidence>
<name>A0A1N7F5J0_9EURY</name>
<keyword evidence="3" id="KW-1185">Reference proteome</keyword>
<dbReference type="KEGG" id="hda:BB347_13540"/>
<accession>A0A1N7F5J0</accession>
<evidence type="ECO:0000313" key="1">
    <source>
        <dbReference type="EMBL" id="APX97548.1"/>
    </source>
</evidence>
<evidence type="ECO:0000313" key="2">
    <source>
        <dbReference type="EMBL" id="SIR95601.1"/>
    </source>
</evidence>
<dbReference type="Proteomes" id="UP000185687">
    <property type="component" value="Unassembled WGS sequence"/>
</dbReference>
<dbReference type="Proteomes" id="UP000187321">
    <property type="component" value="Chromosome"/>
</dbReference>